<evidence type="ECO:0000256" key="4">
    <source>
        <dbReference type="ARBA" id="ARBA00023128"/>
    </source>
</evidence>
<dbReference type="GO" id="GO:0005762">
    <property type="term" value="C:mitochondrial large ribosomal subunit"/>
    <property type="evidence" value="ECO:0007669"/>
    <property type="project" value="TreeGrafter"/>
</dbReference>
<evidence type="ECO:0000256" key="2">
    <source>
        <dbReference type="ARBA" id="ARBA00009254"/>
    </source>
</evidence>
<proteinExistence type="inferred from homology"/>
<dbReference type="EMBL" id="VTPC01005377">
    <property type="protein sequence ID" value="KAF2896108.1"/>
    <property type="molecule type" value="Genomic_DNA"/>
</dbReference>
<keyword evidence="7" id="KW-0175">Coiled coil</keyword>
<comment type="similarity">
    <text evidence="2">Belongs to the universal ribosomal protein uL29 family.</text>
</comment>
<comment type="caution">
    <text evidence="8">The sequence shown here is derived from an EMBL/GenBank/DDBJ whole genome shotgun (WGS) entry which is preliminary data.</text>
</comment>
<protein>
    <recommendedName>
        <fullName evidence="6">Large ribosomal subunit protein uL29m</fullName>
    </recommendedName>
</protein>
<keyword evidence="3" id="KW-0689">Ribosomal protein</keyword>
<accession>A0A8K0CYK0</accession>
<evidence type="ECO:0000313" key="8">
    <source>
        <dbReference type="EMBL" id="KAF2896108.1"/>
    </source>
</evidence>
<dbReference type="GO" id="GO:0032543">
    <property type="term" value="P:mitochondrial translation"/>
    <property type="evidence" value="ECO:0007669"/>
    <property type="project" value="TreeGrafter"/>
</dbReference>
<dbReference type="Gene3D" id="6.10.330.20">
    <property type="match status" value="1"/>
</dbReference>
<keyword evidence="5" id="KW-0687">Ribonucleoprotein</keyword>
<keyword evidence="4" id="KW-0496">Mitochondrion</keyword>
<dbReference type="AlphaFoldDB" id="A0A8K0CYK0"/>
<evidence type="ECO:0000256" key="1">
    <source>
        <dbReference type="ARBA" id="ARBA00004173"/>
    </source>
</evidence>
<gene>
    <name evidence="8" type="ORF">ILUMI_10067</name>
</gene>
<evidence type="ECO:0000256" key="6">
    <source>
        <dbReference type="ARBA" id="ARBA00035289"/>
    </source>
</evidence>
<organism evidence="8 9">
    <name type="scientific">Ignelater luminosus</name>
    <name type="common">Cucubano</name>
    <name type="synonym">Pyrophorus luminosus</name>
    <dbReference type="NCBI Taxonomy" id="2038154"/>
    <lineage>
        <taxon>Eukaryota</taxon>
        <taxon>Metazoa</taxon>
        <taxon>Ecdysozoa</taxon>
        <taxon>Arthropoda</taxon>
        <taxon>Hexapoda</taxon>
        <taxon>Insecta</taxon>
        <taxon>Pterygota</taxon>
        <taxon>Neoptera</taxon>
        <taxon>Endopterygota</taxon>
        <taxon>Coleoptera</taxon>
        <taxon>Polyphaga</taxon>
        <taxon>Elateriformia</taxon>
        <taxon>Elateroidea</taxon>
        <taxon>Elateridae</taxon>
        <taxon>Agrypninae</taxon>
        <taxon>Pyrophorini</taxon>
        <taxon>Ignelater</taxon>
    </lineage>
</organism>
<comment type="subcellular location">
    <subcellularLocation>
        <location evidence="1">Mitochondrion</location>
    </subcellularLocation>
</comment>
<dbReference type="PANTHER" id="PTHR21183:SF18">
    <property type="entry name" value="LARGE RIBOSOMAL SUBUNIT PROTEIN UL29M"/>
    <property type="match status" value="1"/>
</dbReference>
<sequence>MANFTKALHLSKSYGKSLFSTLRNGHICNSRMISTTLYLRDFMAFFDDKKNWGATEVKSGRSWQKDDLRIKSNPDLHKLWYVLLKERNMLLTMEQECKEQMKLFPSPERLDKVEESMENLEEVVRERNRAYHELERGEIGEQPKETIIGPFGLPEEYKMTEHSIPKEINAEWYKQQQIKCDPRDVAEFGRKYREKEFIEKRRQHKRDFNHVIGLLNRFPKMDMEALKEQYPDVDIEKAKASRKYKPPPVFDD</sequence>
<dbReference type="Proteomes" id="UP000801492">
    <property type="component" value="Unassembled WGS sequence"/>
</dbReference>
<evidence type="ECO:0000313" key="9">
    <source>
        <dbReference type="Proteomes" id="UP000801492"/>
    </source>
</evidence>
<dbReference type="InterPro" id="IPR010729">
    <property type="entry name" value="Ribosomal_uL29_mit"/>
</dbReference>
<dbReference type="OrthoDB" id="270763at2759"/>
<dbReference type="Pfam" id="PF06984">
    <property type="entry name" value="MRP-L47"/>
    <property type="match status" value="1"/>
</dbReference>
<dbReference type="GO" id="GO:0003735">
    <property type="term" value="F:structural constituent of ribosome"/>
    <property type="evidence" value="ECO:0007669"/>
    <property type="project" value="InterPro"/>
</dbReference>
<feature type="coiled-coil region" evidence="7">
    <location>
        <begin position="110"/>
        <end position="137"/>
    </location>
</feature>
<dbReference type="PANTHER" id="PTHR21183">
    <property type="entry name" value="RIBOSOMAL PROTEIN L47, MITOCHONDRIAL-RELATED"/>
    <property type="match status" value="1"/>
</dbReference>
<evidence type="ECO:0000256" key="3">
    <source>
        <dbReference type="ARBA" id="ARBA00022980"/>
    </source>
</evidence>
<evidence type="ECO:0000256" key="5">
    <source>
        <dbReference type="ARBA" id="ARBA00023274"/>
    </source>
</evidence>
<evidence type="ECO:0000256" key="7">
    <source>
        <dbReference type="SAM" id="Coils"/>
    </source>
</evidence>
<reference evidence="8" key="1">
    <citation type="submission" date="2019-08" db="EMBL/GenBank/DDBJ databases">
        <title>The genome of the North American firefly Photinus pyralis.</title>
        <authorList>
            <consortium name="Photinus pyralis genome working group"/>
            <person name="Fallon T.R."/>
            <person name="Sander Lower S.E."/>
            <person name="Weng J.-K."/>
        </authorList>
    </citation>
    <scope>NUCLEOTIDE SEQUENCE</scope>
    <source>
        <strain evidence="8">TRF0915ILg1</strain>
        <tissue evidence="8">Whole body</tissue>
    </source>
</reference>
<name>A0A8K0CYK0_IGNLU</name>
<keyword evidence="9" id="KW-1185">Reference proteome</keyword>
<dbReference type="InterPro" id="IPR038340">
    <property type="entry name" value="MRP-L47_sf"/>
</dbReference>